<proteinExistence type="predicted"/>
<sequence length="338" mass="39374">MEEYRFERKEPLINRVVLALRIDTKQRKEQIWIGTDLNVDAALHGREKPLYLSRTRPLGSFWCEFGRTEKNWSDAVWSLSDALTAWRSSVITRKEQEAAAVLSQISDENAAAYYTAIQIWEMYLRCRRGRKKQEAAQALREYAQLLTLPFGEYTLEMFNWKREQPVVPVRNMRADAELEVWYPQGNVLFECAVAGRSLRPLLIYFRQRVTAAGMVMRTCTRCGRVFFAPDSRSSLCSERCRIASKKAARRRFSDRTKDSEEERAYAREYMFWYNRISKLKRSGASQEQVDRAQAALKKFRAQAVTRKAQIKAGSLSPAQFTSWMISQEHIIRGICGYL</sequence>
<reference evidence="1" key="2">
    <citation type="journal article" date="2021" name="PeerJ">
        <title>Extensive microbial diversity within the chicken gut microbiome revealed by metagenomics and culture.</title>
        <authorList>
            <person name="Gilroy R."/>
            <person name="Ravi A."/>
            <person name="Getino M."/>
            <person name="Pursley I."/>
            <person name="Horton D.L."/>
            <person name="Alikhan N.F."/>
            <person name="Baker D."/>
            <person name="Gharbi K."/>
            <person name="Hall N."/>
            <person name="Watson M."/>
            <person name="Adriaenssens E.M."/>
            <person name="Foster-Nyarko E."/>
            <person name="Jarju S."/>
            <person name="Secka A."/>
            <person name="Antonio M."/>
            <person name="Oren A."/>
            <person name="Chaudhuri R.R."/>
            <person name="La Ragione R."/>
            <person name="Hildebrand F."/>
            <person name="Pallen M.J."/>
        </authorList>
    </citation>
    <scope>NUCLEOTIDE SEQUENCE</scope>
    <source>
        <strain evidence="1">CHK195-4489</strain>
    </source>
</reference>
<organism evidence="1 2">
    <name type="scientific">Candidatus Egerieisoma faecipullorum</name>
    <dbReference type="NCBI Taxonomy" id="2840963"/>
    <lineage>
        <taxon>Bacteria</taxon>
        <taxon>Bacillati</taxon>
        <taxon>Bacillota</taxon>
        <taxon>Clostridia</taxon>
        <taxon>Eubacteriales</taxon>
        <taxon>Clostridiaceae</taxon>
        <taxon>Clostridiaceae incertae sedis</taxon>
        <taxon>Candidatus Egerieisoma</taxon>
    </lineage>
</organism>
<dbReference type="EMBL" id="DVMM01000039">
    <property type="protein sequence ID" value="HIU29053.1"/>
    <property type="molecule type" value="Genomic_DNA"/>
</dbReference>
<dbReference type="Proteomes" id="UP000824089">
    <property type="component" value="Unassembled WGS sequence"/>
</dbReference>
<comment type="caution">
    <text evidence="1">The sequence shown here is derived from an EMBL/GenBank/DDBJ whole genome shotgun (WGS) entry which is preliminary data.</text>
</comment>
<reference evidence="1" key="1">
    <citation type="submission" date="2020-10" db="EMBL/GenBank/DDBJ databases">
        <authorList>
            <person name="Gilroy R."/>
        </authorList>
    </citation>
    <scope>NUCLEOTIDE SEQUENCE</scope>
    <source>
        <strain evidence="1">CHK195-4489</strain>
    </source>
</reference>
<accession>A0A9D1I6B1</accession>
<gene>
    <name evidence="1" type="ORF">IAD50_02025</name>
</gene>
<evidence type="ECO:0000313" key="1">
    <source>
        <dbReference type="EMBL" id="HIU29053.1"/>
    </source>
</evidence>
<evidence type="ECO:0000313" key="2">
    <source>
        <dbReference type="Proteomes" id="UP000824089"/>
    </source>
</evidence>
<name>A0A9D1I6B1_9CLOT</name>
<dbReference type="AlphaFoldDB" id="A0A9D1I6B1"/>
<protein>
    <submittedName>
        <fullName evidence="1">Uncharacterized protein</fullName>
    </submittedName>
</protein>